<proteinExistence type="inferred from homology"/>
<keyword evidence="17" id="KW-0464">Manganese</keyword>
<keyword evidence="28" id="KW-1185">Reference proteome</keyword>
<comment type="similarity">
    <text evidence="5 26">Belongs to the CDP-alcohol phosphatidyltransferase class-I family.</text>
</comment>
<keyword evidence="8 27" id="KW-0812">Transmembrane</keyword>
<feature type="transmembrane region" description="Helical" evidence="27">
    <location>
        <begin position="261"/>
        <end position="279"/>
    </location>
</feature>
<gene>
    <name evidence="29" type="primary">LOC102387428</name>
</gene>
<dbReference type="GeneID" id="102387428"/>
<evidence type="ECO:0000256" key="21">
    <source>
        <dbReference type="ARBA" id="ARBA00048120"/>
    </source>
</evidence>
<evidence type="ECO:0000256" key="8">
    <source>
        <dbReference type="ARBA" id="ARBA00022692"/>
    </source>
</evidence>
<evidence type="ECO:0000256" key="6">
    <source>
        <dbReference type="ARBA" id="ARBA00022516"/>
    </source>
</evidence>
<feature type="transmembrane region" description="Helical" evidence="27">
    <location>
        <begin position="53"/>
        <end position="71"/>
    </location>
</feature>
<evidence type="ECO:0000256" key="12">
    <source>
        <dbReference type="ARBA" id="ARBA00022989"/>
    </source>
</evidence>
<dbReference type="GO" id="GO:0046872">
    <property type="term" value="F:metal ion binding"/>
    <property type="evidence" value="ECO:0007669"/>
    <property type="project" value="UniProtKB-KW"/>
</dbReference>
<evidence type="ECO:0000313" key="28">
    <source>
        <dbReference type="Proteomes" id="UP000189705"/>
    </source>
</evidence>
<feature type="transmembrane region" description="Helical" evidence="27">
    <location>
        <begin position="291"/>
        <end position="309"/>
    </location>
</feature>
<dbReference type="InterPro" id="IPR043130">
    <property type="entry name" value="CDP-OH_PTrfase_TM_dom"/>
</dbReference>
<evidence type="ECO:0000256" key="16">
    <source>
        <dbReference type="ARBA" id="ARBA00023209"/>
    </source>
</evidence>
<comment type="pathway">
    <text evidence="19">Phospholipid metabolism; phosphatidylethanolamine biosynthesis; phosphatidylethanolamine from ethanolamine: step 3/3.</text>
</comment>
<dbReference type="AlphaFoldDB" id="A0A3Q0GFA8"/>
<organism evidence="28 29">
    <name type="scientific">Alligator sinensis</name>
    <name type="common">Chinese alligator</name>
    <dbReference type="NCBI Taxonomy" id="38654"/>
    <lineage>
        <taxon>Eukaryota</taxon>
        <taxon>Metazoa</taxon>
        <taxon>Chordata</taxon>
        <taxon>Craniata</taxon>
        <taxon>Vertebrata</taxon>
        <taxon>Euteleostomi</taxon>
        <taxon>Archelosauria</taxon>
        <taxon>Archosauria</taxon>
        <taxon>Crocodylia</taxon>
        <taxon>Alligatoridae</taxon>
        <taxon>Alligatorinae</taxon>
        <taxon>Alligator</taxon>
    </lineage>
</organism>
<feature type="transmembrane region" description="Helical" evidence="27">
    <location>
        <begin position="121"/>
        <end position="139"/>
    </location>
</feature>
<evidence type="ECO:0000256" key="14">
    <source>
        <dbReference type="ARBA" id="ARBA00023098"/>
    </source>
</evidence>
<dbReference type="GO" id="GO:0005794">
    <property type="term" value="C:Golgi apparatus"/>
    <property type="evidence" value="ECO:0007669"/>
    <property type="project" value="TreeGrafter"/>
</dbReference>
<dbReference type="PROSITE" id="PS00379">
    <property type="entry name" value="CDP_ALCOHOL_P_TRANSF"/>
    <property type="match status" value="1"/>
</dbReference>
<evidence type="ECO:0000256" key="22">
    <source>
        <dbReference type="ARBA" id="ARBA00052094"/>
    </source>
</evidence>
<comment type="pathway">
    <text evidence="4">Lipid metabolism.</text>
</comment>
<comment type="function">
    <text evidence="23">Ethanolaminephosphotransferase that catalyzes the transfer of phosphoethanolamine (PE) from CDP-ethanolamine to lipid acceptors, the final step in the synthesis of PE via the 'Kennedy' pathway. PE is the second most abundant phospholipid of membranes in mammals and is involved in various membrane-related cellular processes. The enzyme is critical for the synthesis of several PE species and also catalyzes the synthesis of plasmanyl-PE, a lipid required for proper myelination and neurodevelopment, from 1-alkyl-2-acylglycerol.</text>
</comment>
<keyword evidence="16" id="KW-0594">Phospholipid biosynthesis</keyword>
<evidence type="ECO:0000256" key="15">
    <source>
        <dbReference type="ARBA" id="ARBA00023136"/>
    </source>
</evidence>
<evidence type="ECO:0000256" key="17">
    <source>
        <dbReference type="ARBA" id="ARBA00023211"/>
    </source>
</evidence>
<evidence type="ECO:0000256" key="13">
    <source>
        <dbReference type="ARBA" id="ARBA00022990"/>
    </source>
</evidence>
<dbReference type="InterPro" id="IPR014472">
    <property type="entry name" value="CHOPT"/>
</dbReference>
<dbReference type="GO" id="GO:0005789">
    <property type="term" value="C:endoplasmic reticulum membrane"/>
    <property type="evidence" value="ECO:0007669"/>
    <property type="project" value="UniProtKB-SubCell"/>
</dbReference>
<evidence type="ECO:0000256" key="20">
    <source>
        <dbReference type="ARBA" id="ARBA00038986"/>
    </source>
</evidence>
<keyword evidence="11" id="KW-0460">Magnesium</keyword>
<dbReference type="STRING" id="38654.A0A3Q0GFA8"/>
<sequence length="354" mass="40637">MQPMWDQIVKIVPQWVAPNLLTFSGFVMLLINYFLLSFYDWDYTASGTSPGSIPTWVWLFSAFATFCAYTLDSIDGKHARRTHCSTPLGELFDHGLDSWATSIFTLNFFSLCSRGNEQTGFLLHKMFLSLSIALLNFMVSHWEKYNTGVLFLPWGYDISQVVQIVLYLLTAATGVEIWHRPILFGYYIVDILILLIIGLSIVLSFPQTLYNIYKAYLKKTLKRDSFYDGCVPLVSPILLFTLISIWVTLSPCDILAKQTRMFFWMLGVTFSNILVRMIICQMSNTRPKVFHWFLFPLALVVYTAVTGQLGRMEPIVLAVFNVSVTAAHVHYGICVVRQLSDYFNIYTFSLKKRI</sequence>
<dbReference type="InterPro" id="IPR048254">
    <property type="entry name" value="CDP_ALCOHOL_P_TRANSF_CS"/>
</dbReference>
<evidence type="ECO:0000256" key="10">
    <source>
        <dbReference type="ARBA" id="ARBA00022824"/>
    </source>
</evidence>
<dbReference type="Pfam" id="PF01066">
    <property type="entry name" value="CDP-OH_P_transf"/>
    <property type="match status" value="1"/>
</dbReference>
<dbReference type="RefSeq" id="XP_025056833.1">
    <property type="nucleotide sequence ID" value="XM_025201048.1"/>
</dbReference>
<evidence type="ECO:0000256" key="26">
    <source>
        <dbReference type="RuleBase" id="RU003750"/>
    </source>
</evidence>
<dbReference type="Gene3D" id="1.20.120.1760">
    <property type="match status" value="1"/>
</dbReference>
<feature type="transmembrane region" description="Helical" evidence="27">
    <location>
        <begin position="315"/>
        <end position="336"/>
    </location>
</feature>
<evidence type="ECO:0000313" key="29">
    <source>
        <dbReference type="RefSeq" id="XP_025056833.1"/>
    </source>
</evidence>
<dbReference type="EC" id="2.7.8.1" evidence="20"/>
<keyword evidence="14" id="KW-0443">Lipid metabolism</keyword>
<keyword evidence="6" id="KW-0444">Lipid biosynthesis</keyword>
<evidence type="ECO:0000256" key="4">
    <source>
        <dbReference type="ARBA" id="ARBA00005189"/>
    </source>
</evidence>
<name>A0A3Q0GFA8_ALLSI</name>
<keyword evidence="10" id="KW-0256">Endoplasmic reticulum</keyword>
<evidence type="ECO:0000256" key="19">
    <source>
        <dbReference type="ARBA" id="ARBA00037891"/>
    </source>
</evidence>
<dbReference type="KEGG" id="asn:102387428"/>
<dbReference type="FunFam" id="1.20.120.1760:FF:000006">
    <property type="entry name" value="Putative ethanolaminephosphotransferase 1"/>
    <property type="match status" value="1"/>
</dbReference>
<comment type="catalytic activity">
    <reaction evidence="21">
        <text>CDP-ethanolamine + a 1,2-diacyl-sn-glycerol = a 1,2-diacyl-sn-glycero-3-phosphoethanolamine + CMP + H(+)</text>
        <dbReference type="Rhea" id="RHEA:32943"/>
        <dbReference type="ChEBI" id="CHEBI:15378"/>
        <dbReference type="ChEBI" id="CHEBI:17815"/>
        <dbReference type="ChEBI" id="CHEBI:57876"/>
        <dbReference type="ChEBI" id="CHEBI:60377"/>
        <dbReference type="ChEBI" id="CHEBI:64612"/>
        <dbReference type="EC" id="2.7.8.1"/>
    </reaction>
    <physiologicalReaction direction="left-to-right" evidence="21">
        <dbReference type="Rhea" id="RHEA:32944"/>
    </physiologicalReaction>
</comment>
<evidence type="ECO:0000256" key="2">
    <source>
        <dbReference type="ARBA" id="ARBA00001946"/>
    </source>
</evidence>
<comment type="catalytic activity">
    <reaction evidence="22">
        <text>1-O-alkyl-2-acyl-sn-glycerol + CDP-ethanolamine = a 1-O-alkyl-2-acyl-sn-glycero-3-phosphoethanolamine + CMP + H(+)</text>
        <dbReference type="Rhea" id="RHEA:36187"/>
        <dbReference type="ChEBI" id="CHEBI:15378"/>
        <dbReference type="ChEBI" id="CHEBI:52595"/>
        <dbReference type="ChEBI" id="CHEBI:57876"/>
        <dbReference type="ChEBI" id="CHEBI:60377"/>
        <dbReference type="ChEBI" id="CHEBI:60520"/>
    </reaction>
    <physiologicalReaction direction="left-to-right" evidence="22">
        <dbReference type="Rhea" id="RHEA:36188"/>
    </physiologicalReaction>
</comment>
<evidence type="ECO:0000256" key="27">
    <source>
        <dbReference type="SAM" id="Phobius"/>
    </source>
</evidence>
<comment type="subcellular location">
    <subcellularLocation>
        <location evidence="3">Endoplasmic reticulum membrane</location>
        <topology evidence="3">Multi-pass membrane protein</topology>
    </subcellularLocation>
</comment>
<evidence type="ECO:0000256" key="24">
    <source>
        <dbReference type="ARBA" id="ARBA00070294"/>
    </source>
</evidence>
<dbReference type="InParanoid" id="A0A3Q0GFA8"/>
<keyword evidence="15 27" id="KW-0472">Membrane</keyword>
<comment type="cofactor">
    <cofactor evidence="1">
        <name>Mn(2+)</name>
        <dbReference type="ChEBI" id="CHEBI:29035"/>
    </cofactor>
</comment>
<reference evidence="29" key="1">
    <citation type="submission" date="2025-08" db="UniProtKB">
        <authorList>
            <consortium name="RefSeq"/>
        </authorList>
    </citation>
    <scope>IDENTIFICATION</scope>
</reference>
<accession>A0A3Q0GFA8</accession>
<dbReference type="GO" id="GO:0006646">
    <property type="term" value="P:phosphatidylethanolamine biosynthetic process"/>
    <property type="evidence" value="ECO:0007669"/>
    <property type="project" value="TreeGrafter"/>
</dbReference>
<evidence type="ECO:0000256" key="5">
    <source>
        <dbReference type="ARBA" id="ARBA00010441"/>
    </source>
</evidence>
<keyword evidence="12 27" id="KW-1133">Transmembrane helix</keyword>
<keyword evidence="13" id="KW-0007">Acetylation</keyword>
<dbReference type="InterPro" id="IPR000462">
    <property type="entry name" value="CDP-OH_P_trans"/>
</dbReference>
<comment type="cofactor">
    <cofactor evidence="2">
        <name>Mg(2+)</name>
        <dbReference type="ChEBI" id="CHEBI:18420"/>
    </cofactor>
</comment>
<evidence type="ECO:0000256" key="18">
    <source>
        <dbReference type="ARBA" id="ARBA00023264"/>
    </source>
</evidence>
<feature type="transmembrane region" description="Helical" evidence="27">
    <location>
        <begin position="184"/>
        <end position="205"/>
    </location>
</feature>
<keyword evidence="7 26" id="KW-0808">Transferase</keyword>
<dbReference type="PIRSF" id="PIRSF015665">
    <property type="entry name" value="CHOPT"/>
    <property type="match status" value="1"/>
</dbReference>
<evidence type="ECO:0000256" key="11">
    <source>
        <dbReference type="ARBA" id="ARBA00022842"/>
    </source>
</evidence>
<dbReference type="GO" id="GO:0004307">
    <property type="term" value="F:ethanolaminephosphotransferase activity"/>
    <property type="evidence" value="ECO:0007669"/>
    <property type="project" value="UniProtKB-EC"/>
</dbReference>
<evidence type="ECO:0000256" key="7">
    <source>
        <dbReference type="ARBA" id="ARBA00022679"/>
    </source>
</evidence>
<dbReference type="PANTHER" id="PTHR10414:SF35">
    <property type="entry name" value="SELENOPROTEIN I"/>
    <property type="match status" value="1"/>
</dbReference>
<keyword evidence="18" id="KW-1208">Phospholipid metabolism</keyword>
<feature type="transmembrane region" description="Helical" evidence="27">
    <location>
        <begin position="20"/>
        <end position="41"/>
    </location>
</feature>
<keyword evidence="9" id="KW-0479">Metal-binding</keyword>
<feature type="transmembrane region" description="Helical" evidence="27">
    <location>
        <begin position="226"/>
        <end position="249"/>
    </location>
</feature>
<protein>
    <recommendedName>
        <fullName evidence="24">Ethanolaminephosphotransferase 1</fullName>
        <ecNumber evidence="20">2.7.8.1</ecNumber>
    </recommendedName>
    <alternativeName>
        <fullName evidence="25">Selenoprotein I</fullName>
    </alternativeName>
</protein>
<evidence type="ECO:0000256" key="25">
    <source>
        <dbReference type="ARBA" id="ARBA00083013"/>
    </source>
</evidence>
<dbReference type="Proteomes" id="UP000189705">
    <property type="component" value="Unplaced"/>
</dbReference>
<evidence type="ECO:0000256" key="23">
    <source>
        <dbReference type="ARBA" id="ARBA00059224"/>
    </source>
</evidence>
<dbReference type="PANTHER" id="PTHR10414">
    <property type="entry name" value="ETHANOLAMINEPHOSPHOTRANSFERASE"/>
    <property type="match status" value="1"/>
</dbReference>
<evidence type="ECO:0000256" key="1">
    <source>
        <dbReference type="ARBA" id="ARBA00001936"/>
    </source>
</evidence>
<evidence type="ECO:0000256" key="3">
    <source>
        <dbReference type="ARBA" id="ARBA00004477"/>
    </source>
</evidence>
<evidence type="ECO:0000256" key="9">
    <source>
        <dbReference type="ARBA" id="ARBA00022723"/>
    </source>
</evidence>